<comment type="caution">
    <text evidence="2">The sequence shown here is derived from an EMBL/GenBank/DDBJ whole genome shotgun (WGS) entry which is preliminary data.</text>
</comment>
<gene>
    <name evidence="2" type="ORF">SDC9_192268</name>
</gene>
<dbReference type="SUPFAM" id="SSF103088">
    <property type="entry name" value="OmpA-like"/>
    <property type="match status" value="1"/>
</dbReference>
<dbReference type="PANTHER" id="PTHR30329">
    <property type="entry name" value="STATOR ELEMENT OF FLAGELLAR MOTOR COMPLEX"/>
    <property type="match status" value="1"/>
</dbReference>
<dbReference type="InterPro" id="IPR006665">
    <property type="entry name" value="OmpA-like"/>
</dbReference>
<organism evidence="2">
    <name type="scientific">bioreactor metagenome</name>
    <dbReference type="NCBI Taxonomy" id="1076179"/>
    <lineage>
        <taxon>unclassified sequences</taxon>
        <taxon>metagenomes</taxon>
        <taxon>ecological metagenomes</taxon>
    </lineage>
</organism>
<proteinExistence type="predicted"/>
<evidence type="ECO:0000259" key="1">
    <source>
        <dbReference type="PROSITE" id="PS51123"/>
    </source>
</evidence>
<dbReference type="AlphaFoldDB" id="A0A645IBA7"/>
<dbReference type="InterPro" id="IPR036737">
    <property type="entry name" value="OmpA-like_sf"/>
</dbReference>
<reference evidence="2" key="1">
    <citation type="submission" date="2019-08" db="EMBL/GenBank/DDBJ databases">
        <authorList>
            <person name="Kucharzyk K."/>
            <person name="Murdoch R.W."/>
            <person name="Higgins S."/>
            <person name="Loffler F."/>
        </authorList>
    </citation>
    <scope>NUCLEOTIDE SEQUENCE</scope>
</reference>
<dbReference type="Gene3D" id="3.30.1330.60">
    <property type="entry name" value="OmpA-like domain"/>
    <property type="match status" value="1"/>
</dbReference>
<dbReference type="CDD" id="cd07185">
    <property type="entry name" value="OmpA_C-like"/>
    <property type="match status" value="1"/>
</dbReference>
<sequence>MLFYPDSPVIKSDNVQVLKFIGDILNEIDPLIQTIEIGGHTASTGEPTSSFFSWELSSDRAISVLKYLVRTCDLPESKMTVSGYSRYHPIASNDNEESRQLNRRVEIKITRVTSKTAPNPSGDSR</sequence>
<protein>
    <recommendedName>
        <fullName evidence="1">OmpA-like domain-containing protein</fullName>
    </recommendedName>
</protein>
<evidence type="ECO:0000313" key="2">
    <source>
        <dbReference type="EMBL" id="MPN44703.1"/>
    </source>
</evidence>
<dbReference type="EMBL" id="VSSQ01104031">
    <property type="protein sequence ID" value="MPN44703.1"/>
    <property type="molecule type" value="Genomic_DNA"/>
</dbReference>
<accession>A0A645IBA7</accession>
<dbReference type="PANTHER" id="PTHR30329:SF21">
    <property type="entry name" value="LIPOPROTEIN YIAD-RELATED"/>
    <property type="match status" value="1"/>
</dbReference>
<feature type="domain" description="OmpA-like" evidence="1">
    <location>
        <begin position="1"/>
        <end position="113"/>
    </location>
</feature>
<dbReference type="PROSITE" id="PS51123">
    <property type="entry name" value="OMPA_2"/>
    <property type="match status" value="1"/>
</dbReference>
<dbReference type="Pfam" id="PF00691">
    <property type="entry name" value="OmpA"/>
    <property type="match status" value="1"/>
</dbReference>
<name>A0A645IBA7_9ZZZZ</name>
<dbReference type="InterPro" id="IPR050330">
    <property type="entry name" value="Bact_OuterMem_StrucFunc"/>
</dbReference>